<accession>A0A498DAF1</accession>
<evidence type="ECO:0000313" key="3">
    <source>
        <dbReference type="Proteomes" id="UP000270219"/>
    </source>
</evidence>
<evidence type="ECO:0000313" key="2">
    <source>
        <dbReference type="EMBL" id="RLL48313.1"/>
    </source>
</evidence>
<dbReference type="AlphaFoldDB" id="A0A498DAF1"/>
<dbReference type="CDD" id="cd04301">
    <property type="entry name" value="NAT_SF"/>
    <property type="match status" value="2"/>
</dbReference>
<dbReference type="PROSITE" id="PS51186">
    <property type="entry name" value="GNAT"/>
    <property type="match status" value="2"/>
</dbReference>
<dbReference type="EMBL" id="RCHR01000001">
    <property type="protein sequence ID" value="RLL48313.1"/>
    <property type="molecule type" value="Genomic_DNA"/>
</dbReference>
<evidence type="ECO:0000259" key="1">
    <source>
        <dbReference type="PROSITE" id="PS51186"/>
    </source>
</evidence>
<dbReference type="SUPFAM" id="SSF55729">
    <property type="entry name" value="Acyl-CoA N-acyltransferases (Nat)"/>
    <property type="match status" value="2"/>
</dbReference>
<dbReference type="InterPro" id="IPR016181">
    <property type="entry name" value="Acyl_CoA_acyltransferase"/>
</dbReference>
<organism evidence="2 3">
    <name type="scientific">Oceanobacillus piezotolerans</name>
    <dbReference type="NCBI Taxonomy" id="2448030"/>
    <lineage>
        <taxon>Bacteria</taxon>
        <taxon>Bacillati</taxon>
        <taxon>Bacillota</taxon>
        <taxon>Bacilli</taxon>
        <taxon>Bacillales</taxon>
        <taxon>Bacillaceae</taxon>
        <taxon>Oceanobacillus</taxon>
    </lineage>
</organism>
<feature type="domain" description="N-acetyltransferase" evidence="1">
    <location>
        <begin position="1"/>
        <end position="155"/>
    </location>
</feature>
<dbReference type="Gene3D" id="3.40.630.30">
    <property type="match status" value="2"/>
</dbReference>
<dbReference type="InterPro" id="IPR000182">
    <property type="entry name" value="GNAT_dom"/>
</dbReference>
<keyword evidence="2" id="KW-0808">Transferase</keyword>
<dbReference type="PANTHER" id="PTHR43617">
    <property type="entry name" value="L-AMINO ACID N-ACETYLTRANSFERASE"/>
    <property type="match status" value="1"/>
</dbReference>
<comment type="caution">
    <text evidence="2">The sequence shown here is derived from an EMBL/GenBank/DDBJ whole genome shotgun (WGS) entry which is preliminary data.</text>
</comment>
<gene>
    <name evidence="2" type="ORF">D8M04_03315</name>
</gene>
<proteinExistence type="predicted"/>
<sequence>MNYKICSVVDPSLIHQAFLSGFSDYAIPMNLPLDPFIDRFFGPEGNTLEDSFIAFKEDVPVGLILGGIRKFDGYKNLRCGTLCITPEFRGRGVSQELFQLFIENGNKQQCERFSLEVLKDNERAIRFYEKQGFKKGNIITYFNSSINVNWIKHNTNLKVEKVGLSVAEELRNRILSTHINWQNEVDYFIKDHTAHCFAAYGDKQVIAALVITKAGIINFLYVLEGERCKGVASNLISYAVKQLNLAKLSISMPDNINMADFLRKTGFKKVNIEQYEMYKMV</sequence>
<dbReference type="InterPro" id="IPR050276">
    <property type="entry name" value="MshD_Acetyltransferase"/>
</dbReference>
<protein>
    <submittedName>
        <fullName evidence="2">GNAT family N-acetyltransferase</fullName>
    </submittedName>
</protein>
<dbReference type="Pfam" id="PF00583">
    <property type="entry name" value="Acetyltransf_1"/>
    <property type="match status" value="2"/>
</dbReference>
<dbReference type="RefSeq" id="WP_121521388.1">
    <property type="nucleotide sequence ID" value="NZ_RCHR01000001.1"/>
</dbReference>
<keyword evidence="3" id="KW-1185">Reference proteome</keyword>
<dbReference type="GO" id="GO:0016747">
    <property type="term" value="F:acyltransferase activity, transferring groups other than amino-acyl groups"/>
    <property type="evidence" value="ECO:0007669"/>
    <property type="project" value="InterPro"/>
</dbReference>
<reference evidence="2 3" key="1">
    <citation type="submission" date="2018-10" db="EMBL/GenBank/DDBJ databases">
        <title>Oceanobacillus sp. YLB-02 draft genome.</title>
        <authorList>
            <person name="Yu L."/>
        </authorList>
    </citation>
    <scope>NUCLEOTIDE SEQUENCE [LARGE SCALE GENOMIC DNA]</scope>
    <source>
        <strain evidence="2 3">YLB-02</strain>
    </source>
</reference>
<name>A0A498DAF1_9BACI</name>
<dbReference type="OrthoDB" id="4228396at2"/>
<feature type="domain" description="N-acetyltransferase" evidence="1">
    <location>
        <begin position="157"/>
        <end position="281"/>
    </location>
</feature>
<dbReference type="Proteomes" id="UP000270219">
    <property type="component" value="Unassembled WGS sequence"/>
</dbReference>